<dbReference type="RefSeq" id="XP_018448453.1">
    <property type="nucleotide sequence ID" value="XM_018592951.1"/>
</dbReference>
<reference evidence="4" key="2">
    <citation type="submission" date="2025-08" db="UniProtKB">
        <authorList>
            <consortium name="RefSeq"/>
        </authorList>
    </citation>
    <scope>IDENTIFICATION</scope>
    <source>
        <tissue evidence="4">Leaf</tissue>
    </source>
</reference>
<feature type="domain" description="Zinc knuckle CX2CX4HX4C" evidence="2">
    <location>
        <begin position="173"/>
        <end position="219"/>
    </location>
</feature>
<dbReference type="InterPro" id="IPR040256">
    <property type="entry name" value="At4g02000-like"/>
</dbReference>
<dbReference type="Proteomes" id="UP000504610">
    <property type="component" value="Chromosome 8"/>
</dbReference>
<dbReference type="Pfam" id="PF14111">
    <property type="entry name" value="DUF4283"/>
    <property type="match status" value="1"/>
</dbReference>
<protein>
    <submittedName>
        <fullName evidence="4">Uncharacterized protein At4g02000-like</fullName>
    </submittedName>
</protein>
<evidence type="ECO:0000259" key="2">
    <source>
        <dbReference type="Pfam" id="PF14392"/>
    </source>
</evidence>
<dbReference type="KEGG" id="rsz:108819944"/>
<proteinExistence type="predicted"/>
<name>A0A6J0KLH9_RAPSA</name>
<dbReference type="PANTHER" id="PTHR31286">
    <property type="entry name" value="GLYCINE-RICH CELL WALL STRUCTURAL PROTEIN 1.8-LIKE"/>
    <property type="match status" value="1"/>
</dbReference>
<dbReference type="OrthoDB" id="1109668at2759"/>
<sequence>MSAAMDRALMALSLDEDEVPFKMPDLPGISSAEENALSLMGRTLNPELQKMPGLIRTMPRKWGKEGKVRGRALSQERFQFIFTNEHDLLDVLEKGVQTYMDWTIVLERWVENPPEDYLQYIPLWVRISKIPENYYTTLALTALGDIIGRVKVVAFDPSQPVTQNYIRVQVLFNVAHPLRMAKVIDMGGGKSHTIHFDYEQVQKRCFTCRRLNHEQKLCPLEVRKRQEEAQIRRARVMAEKIRTEPVLTQDDPLKGVLEESQVGVNPLTGRPKIAKLVLEEMRKYLISDSGEDIALKIDKIRKSVREAEADPVTQRTVLGLEPMPIFTKDLNKGKGLAY</sequence>
<feature type="domain" description="DUF4283" evidence="1">
    <location>
        <begin position="32"/>
        <end position="112"/>
    </location>
</feature>
<organism evidence="3 4">
    <name type="scientific">Raphanus sativus</name>
    <name type="common">Radish</name>
    <name type="synonym">Raphanus raphanistrum var. sativus</name>
    <dbReference type="NCBI Taxonomy" id="3726"/>
    <lineage>
        <taxon>Eukaryota</taxon>
        <taxon>Viridiplantae</taxon>
        <taxon>Streptophyta</taxon>
        <taxon>Embryophyta</taxon>
        <taxon>Tracheophyta</taxon>
        <taxon>Spermatophyta</taxon>
        <taxon>Magnoliopsida</taxon>
        <taxon>eudicotyledons</taxon>
        <taxon>Gunneridae</taxon>
        <taxon>Pentapetalae</taxon>
        <taxon>rosids</taxon>
        <taxon>malvids</taxon>
        <taxon>Brassicales</taxon>
        <taxon>Brassicaceae</taxon>
        <taxon>Brassiceae</taxon>
        <taxon>Raphanus</taxon>
    </lineage>
</organism>
<evidence type="ECO:0000313" key="3">
    <source>
        <dbReference type="Proteomes" id="UP000504610"/>
    </source>
</evidence>
<gene>
    <name evidence="4" type="primary">LOC108819944</name>
</gene>
<dbReference type="AlphaFoldDB" id="A0A6J0KLH9"/>
<dbReference type="GeneID" id="108819944"/>
<evidence type="ECO:0000313" key="4">
    <source>
        <dbReference type="RefSeq" id="XP_018448453.1"/>
    </source>
</evidence>
<evidence type="ECO:0000259" key="1">
    <source>
        <dbReference type="Pfam" id="PF14111"/>
    </source>
</evidence>
<dbReference type="InterPro" id="IPR025558">
    <property type="entry name" value="DUF4283"/>
</dbReference>
<keyword evidence="3" id="KW-1185">Reference proteome</keyword>
<dbReference type="Pfam" id="PF14392">
    <property type="entry name" value="zf-CCHC_4"/>
    <property type="match status" value="1"/>
</dbReference>
<accession>A0A6J0KLH9</accession>
<dbReference type="PANTHER" id="PTHR31286:SF178">
    <property type="entry name" value="DUF4283 DOMAIN-CONTAINING PROTEIN"/>
    <property type="match status" value="1"/>
</dbReference>
<dbReference type="InterPro" id="IPR025836">
    <property type="entry name" value="Zn_knuckle_CX2CX4HX4C"/>
</dbReference>
<reference evidence="3" key="1">
    <citation type="journal article" date="2019" name="Database">
        <title>The radish genome database (RadishGD): an integrated information resource for radish genomics.</title>
        <authorList>
            <person name="Yu H.J."/>
            <person name="Baek S."/>
            <person name="Lee Y.J."/>
            <person name="Cho A."/>
            <person name="Mun J.H."/>
        </authorList>
    </citation>
    <scope>NUCLEOTIDE SEQUENCE [LARGE SCALE GENOMIC DNA]</scope>
    <source>
        <strain evidence="3">cv. WK10039</strain>
    </source>
</reference>